<evidence type="ECO:0000313" key="11">
    <source>
        <dbReference type="EMBL" id="GGK53318.1"/>
    </source>
</evidence>
<comment type="catalytic activity">
    <reaction evidence="9">
        <text>a quinone + NADH + 5 H(+)(in) = a quinol + NAD(+) + 4 H(+)(out)</text>
        <dbReference type="Rhea" id="RHEA:57888"/>
        <dbReference type="ChEBI" id="CHEBI:15378"/>
        <dbReference type="ChEBI" id="CHEBI:24646"/>
        <dbReference type="ChEBI" id="CHEBI:57540"/>
        <dbReference type="ChEBI" id="CHEBI:57945"/>
        <dbReference type="ChEBI" id="CHEBI:132124"/>
    </reaction>
</comment>
<dbReference type="PROSITE" id="PS01099">
    <property type="entry name" value="COMPLEX1_24K"/>
    <property type="match status" value="1"/>
</dbReference>
<dbReference type="SUPFAM" id="SSF52833">
    <property type="entry name" value="Thioredoxin-like"/>
    <property type="match status" value="1"/>
</dbReference>
<organism evidence="11 12">
    <name type="scientific">Salinarimonas ramus</name>
    <dbReference type="NCBI Taxonomy" id="690164"/>
    <lineage>
        <taxon>Bacteria</taxon>
        <taxon>Pseudomonadati</taxon>
        <taxon>Pseudomonadota</taxon>
        <taxon>Alphaproteobacteria</taxon>
        <taxon>Hyphomicrobiales</taxon>
        <taxon>Salinarimonadaceae</taxon>
        <taxon>Salinarimonas</taxon>
    </lineage>
</organism>
<dbReference type="EMBL" id="BMMF01000017">
    <property type="protein sequence ID" value="GGK53318.1"/>
    <property type="molecule type" value="Genomic_DNA"/>
</dbReference>
<protein>
    <recommendedName>
        <fullName evidence="13">NADH dehydrogenase subunit E</fullName>
    </recommendedName>
</protein>
<dbReference type="GO" id="GO:0031967">
    <property type="term" value="C:organelle envelope"/>
    <property type="evidence" value="ECO:0007669"/>
    <property type="project" value="UniProtKB-ARBA"/>
</dbReference>
<keyword evidence="3" id="KW-0479">Metal-binding</keyword>
<gene>
    <name evidence="11" type="ORF">GCM10011322_45200</name>
</gene>
<dbReference type="GO" id="GO:0022804">
    <property type="term" value="F:active transmembrane transporter activity"/>
    <property type="evidence" value="ECO:0007669"/>
    <property type="project" value="UniProtKB-ARBA"/>
</dbReference>
<dbReference type="CDD" id="cd03064">
    <property type="entry name" value="TRX_Fd_NuoE"/>
    <property type="match status" value="1"/>
</dbReference>
<dbReference type="Gene3D" id="1.10.10.1590">
    <property type="entry name" value="NADH-quinone oxidoreductase subunit E"/>
    <property type="match status" value="1"/>
</dbReference>
<evidence type="ECO:0000256" key="4">
    <source>
        <dbReference type="ARBA" id="ARBA00022967"/>
    </source>
</evidence>
<dbReference type="GO" id="GO:0003954">
    <property type="term" value="F:NADH dehydrogenase activity"/>
    <property type="evidence" value="ECO:0007669"/>
    <property type="project" value="TreeGrafter"/>
</dbReference>
<dbReference type="GO" id="GO:0051537">
    <property type="term" value="F:2 iron, 2 sulfur cluster binding"/>
    <property type="evidence" value="ECO:0007669"/>
    <property type="project" value="UniProtKB-KW"/>
</dbReference>
<dbReference type="GO" id="GO:0098796">
    <property type="term" value="C:membrane protein complex"/>
    <property type="evidence" value="ECO:0007669"/>
    <property type="project" value="UniProtKB-ARBA"/>
</dbReference>
<reference evidence="11 12" key="1">
    <citation type="journal article" date="2014" name="Int. J. Syst. Evol. Microbiol.">
        <title>Complete genome sequence of Corynebacterium casei LMG S-19264T (=DSM 44701T), isolated from a smear-ripened cheese.</title>
        <authorList>
            <consortium name="US DOE Joint Genome Institute (JGI-PGF)"/>
            <person name="Walter F."/>
            <person name="Albersmeier A."/>
            <person name="Kalinowski J."/>
            <person name="Ruckert C."/>
        </authorList>
    </citation>
    <scope>NUCLEOTIDE SEQUENCE [LARGE SCALE GENOMIC DNA]</scope>
    <source>
        <strain evidence="11 12">CGMCC 1.9161</strain>
    </source>
</reference>
<dbReference type="RefSeq" id="WP_188915550.1">
    <property type="nucleotide sequence ID" value="NZ_BMMF01000017.1"/>
</dbReference>
<dbReference type="GO" id="GO:1902494">
    <property type="term" value="C:catalytic complex"/>
    <property type="evidence" value="ECO:0007669"/>
    <property type="project" value="UniProtKB-ARBA"/>
</dbReference>
<dbReference type="PANTHER" id="PTHR10371:SF3">
    <property type="entry name" value="NADH DEHYDROGENASE [UBIQUINONE] FLAVOPROTEIN 2, MITOCHONDRIAL"/>
    <property type="match status" value="1"/>
</dbReference>
<dbReference type="GO" id="GO:0098662">
    <property type="term" value="P:inorganic cation transmembrane transport"/>
    <property type="evidence" value="ECO:0007669"/>
    <property type="project" value="UniProtKB-ARBA"/>
</dbReference>
<dbReference type="InterPro" id="IPR002023">
    <property type="entry name" value="NuoE-like"/>
</dbReference>
<dbReference type="Gene3D" id="3.40.30.10">
    <property type="entry name" value="Glutaredoxin"/>
    <property type="match status" value="1"/>
</dbReference>
<evidence type="ECO:0000256" key="2">
    <source>
        <dbReference type="ARBA" id="ARBA00022714"/>
    </source>
</evidence>
<dbReference type="PANTHER" id="PTHR10371">
    <property type="entry name" value="NADH DEHYDROGENASE UBIQUINONE FLAVOPROTEIN 2, MITOCHONDRIAL"/>
    <property type="match status" value="1"/>
</dbReference>
<evidence type="ECO:0000256" key="10">
    <source>
        <dbReference type="SAM" id="MobiDB-lite"/>
    </source>
</evidence>
<dbReference type="FunFam" id="1.10.10.1590:FF:000001">
    <property type="entry name" value="NADH-quinone oxidoreductase subunit E"/>
    <property type="match status" value="1"/>
</dbReference>
<keyword evidence="2" id="KW-0001">2Fe-2S</keyword>
<evidence type="ECO:0000256" key="3">
    <source>
        <dbReference type="ARBA" id="ARBA00022723"/>
    </source>
</evidence>
<keyword evidence="5" id="KW-0408">Iron</keyword>
<dbReference type="GO" id="GO:0022890">
    <property type="term" value="F:inorganic cation transmembrane transporter activity"/>
    <property type="evidence" value="ECO:0007669"/>
    <property type="project" value="UniProtKB-ARBA"/>
</dbReference>
<keyword evidence="6" id="KW-0411">Iron-sulfur</keyword>
<comment type="similarity">
    <text evidence="1">Belongs to the complex I 24 kDa subunit family.</text>
</comment>
<keyword evidence="12" id="KW-1185">Reference proteome</keyword>
<dbReference type="InterPro" id="IPR042128">
    <property type="entry name" value="NuoE_dom"/>
</dbReference>
<dbReference type="FunFam" id="3.40.30.10:FF:000022">
    <property type="entry name" value="NADH dehydrogenase flavoprotein 2, mitochondrial"/>
    <property type="match status" value="1"/>
</dbReference>
<comment type="caution">
    <text evidence="11">The sequence shown here is derived from an EMBL/GenBank/DDBJ whole genome shotgun (WGS) entry which is preliminary data.</text>
</comment>
<evidence type="ECO:0000256" key="8">
    <source>
        <dbReference type="ARBA" id="ARBA00034078"/>
    </source>
</evidence>
<feature type="region of interest" description="Disordered" evidence="10">
    <location>
        <begin position="226"/>
        <end position="297"/>
    </location>
</feature>
<accession>A0A917QJI4</accession>
<sequence>MAVRRLAPDAVQPKSFAFTPETEAWLVEQVRKYPEGRQASAVIPLLWRVQKDCGNWLPQKAIEAVAERLAMPYIRVFEVATFYTMFNLEPVGKYFVQMCGTTPCQLRGSDTIKKVLERRVGAQSTVTADGLFSWLEVECLGACCNAPMVQINDDYYEDLTEANFEKLLDDLAAGREPKLGSQEGRTSSEPTDNVRTLQDPALYDGSRVGAWKKRFEEEAARKAAESEAAAKAEGEAASAAKEAAVEPKPGKPDSGRATETPVADAPAQRAAAGERPVDPGARVAASEEGTRKTVDADAVAEEEEVAARLAGLPKDASAEDKANAVGERPAGLEAPRGGAADDLKAIIGIGPANEKKLNELGIFHFDQIAGWARPQVRWVGTYLAFPGRIDRENWVEQARALADRDKTS</sequence>
<name>A0A917QJI4_9HYPH</name>
<evidence type="ECO:0000256" key="5">
    <source>
        <dbReference type="ARBA" id="ARBA00023004"/>
    </source>
</evidence>
<feature type="region of interest" description="Disordered" evidence="10">
    <location>
        <begin position="311"/>
        <end position="337"/>
    </location>
</feature>
<proteinExistence type="inferred from homology"/>
<comment type="cofactor">
    <cofactor evidence="8">
        <name>[2Fe-2S] cluster</name>
        <dbReference type="ChEBI" id="CHEBI:190135"/>
    </cofactor>
</comment>
<dbReference type="GO" id="GO:0008324">
    <property type="term" value="F:monoatomic cation transmembrane transporter activity"/>
    <property type="evidence" value="ECO:0007669"/>
    <property type="project" value="UniProtKB-ARBA"/>
</dbReference>
<dbReference type="Pfam" id="PF01257">
    <property type="entry name" value="2Fe-2S_thioredx"/>
    <property type="match status" value="1"/>
</dbReference>
<keyword evidence="4" id="KW-1278">Translocase</keyword>
<evidence type="ECO:0000256" key="9">
    <source>
        <dbReference type="ARBA" id="ARBA00047712"/>
    </source>
</evidence>
<evidence type="ECO:0008006" key="13">
    <source>
        <dbReference type="Google" id="ProtNLM"/>
    </source>
</evidence>
<dbReference type="GO" id="GO:0031090">
    <property type="term" value="C:organelle membrane"/>
    <property type="evidence" value="ECO:0007669"/>
    <property type="project" value="UniProtKB-ARBA"/>
</dbReference>
<evidence type="ECO:0000256" key="6">
    <source>
        <dbReference type="ARBA" id="ARBA00023014"/>
    </source>
</evidence>
<keyword evidence="7" id="KW-0520">NAD</keyword>
<dbReference type="InterPro" id="IPR041921">
    <property type="entry name" value="NuoE_N"/>
</dbReference>
<evidence type="ECO:0000313" key="12">
    <source>
        <dbReference type="Proteomes" id="UP000600449"/>
    </source>
</evidence>
<evidence type="ECO:0000256" key="1">
    <source>
        <dbReference type="ARBA" id="ARBA00010643"/>
    </source>
</evidence>
<dbReference type="AlphaFoldDB" id="A0A917QJI4"/>
<dbReference type="GO" id="GO:0046872">
    <property type="term" value="F:metal ion binding"/>
    <property type="evidence" value="ECO:0007669"/>
    <property type="project" value="UniProtKB-KW"/>
</dbReference>
<dbReference type="Proteomes" id="UP000600449">
    <property type="component" value="Unassembled WGS sequence"/>
</dbReference>
<evidence type="ECO:0000256" key="7">
    <source>
        <dbReference type="ARBA" id="ARBA00023027"/>
    </source>
</evidence>
<feature type="compositionally biased region" description="Polar residues" evidence="10">
    <location>
        <begin position="183"/>
        <end position="196"/>
    </location>
</feature>
<feature type="region of interest" description="Disordered" evidence="10">
    <location>
        <begin position="175"/>
        <end position="201"/>
    </location>
</feature>
<dbReference type="NCBIfam" id="NF005724">
    <property type="entry name" value="PRK07539.1-4"/>
    <property type="match status" value="1"/>
</dbReference>
<dbReference type="InterPro" id="IPR036249">
    <property type="entry name" value="Thioredoxin-like_sf"/>
</dbReference>
<dbReference type="NCBIfam" id="TIGR01958">
    <property type="entry name" value="nuoE_fam"/>
    <property type="match status" value="1"/>
</dbReference>
<feature type="compositionally biased region" description="Basic and acidic residues" evidence="10">
    <location>
        <begin position="243"/>
        <end position="256"/>
    </location>
</feature>